<keyword evidence="3" id="KW-1185">Reference proteome</keyword>
<name>D4Z7W7_SPHIU</name>
<sequence length="106" mass="11251">MFDLIESDCRSGFLVFRGYLIGGSAPPFLGSVNKLENVVKWPSQDIPLPQAGGARGGRDPGLDPGELLTWPLQNNADVAPAHPLTPSRLREGGCPIPTQITQSGKS</sequence>
<feature type="region of interest" description="Disordered" evidence="1">
    <location>
        <begin position="79"/>
        <end position="106"/>
    </location>
</feature>
<reference evidence="2 3" key="1">
    <citation type="journal article" date="2010" name="J. Bacteriol.">
        <title>Complete genome sequence of the representative gamma-hexachlorocyclohexane-degrading bacterium Sphingobium japonicum UT26.</title>
        <authorList>
            <person name="Nagata Y."/>
            <person name="Ohtsubo Y."/>
            <person name="Endo R."/>
            <person name="Ichikawa N."/>
            <person name="Ankai A."/>
            <person name="Oguchi A."/>
            <person name="Fukui S."/>
            <person name="Fujita N."/>
            <person name="Tsuda M."/>
        </authorList>
    </citation>
    <scope>NUCLEOTIDE SEQUENCE [LARGE SCALE GENOMIC DNA]</scope>
    <source>
        <strain evidence="3">DSM 16413 / CCM 7287 / MTCC 6362 / UT26 / NBRC 101211 / UT26S</strain>
    </source>
</reference>
<evidence type="ECO:0000256" key="1">
    <source>
        <dbReference type="SAM" id="MobiDB-lite"/>
    </source>
</evidence>
<evidence type="ECO:0000313" key="3">
    <source>
        <dbReference type="Proteomes" id="UP000007753"/>
    </source>
</evidence>
<organism evidence="2 3">
    <name type="scientific">Sphingobium indicum (strain DSM 16413 / CCM 7287 / MTCC 6362 / UT26 / NBRC 101211 / UT26S)</name>
    <name type="common">Sphingobium japonicum</name>
    <dbReference type="NCBI Taxonomy" id="452662"/>
    <lineage>
        <taxon>Bacteria</taxon>
        <taxon>Pseudomonadati</taxon>
        <taxon>Pseudomonadota</taxon>
        <taxon>Alphaproteobacteria</taxon>
        <taxon>Sphingomonadales</taxon>
        <taxon>Sphingomonadaceae</taxon>
        <taxon>Sphingobium</taxon>
    </lineage>
</organism>
<gene>
    <name evidence="2" type="ordered locus">SJA_C2-02230</name>
</gene>
<dbReference type="HOGENOM" id="CLU_2221538_0_0_5"/>
<proteinExistence type="predicted"/>
<dbReference type="KEGG" id="sjp:SJA_C2-02230"/>
<protein>
    <submittedName>
        <fullName evidence="2">Uncharacterized protein</fullName>
    </submittedName>
</protein>
<dbReference type="AlphaFoldDB" id="D4Z7W7"/>
<evidence type="ECO:0000313" key="2">
    <source>
        <dbReference type="EMBL" id="BAI98586.1"/>
    </source>
</evidence>
<accession>D4Z7W7</accession>
<dbReference type="EMBL" id="AP010804">
    <property type="protein sequence ID" value="BAI98586.1"/>
    <property type="molecule type" value="Genomic_DNA"/>
</dbReference>
<dbReference type="Proteomes" id="UP000007753">
    <property type="component" value="Chromosome 2"/>
</dbReference>